<sequence>MALLKCKQCGNEVRDKATSCVKCGAPVVKRQTDAGKMLGSLGVLIVGTLITWGCVSDNSAKNGIDAANQAQLCSKDDLQCLGDKGIVVAGIYCKDPIERLATHTVKWTGGTYEMKFSRFRWTDEPGGLITYIGDKAEFQNDVGAYTPIIYQCDLASDGKTVLAVSATAGRLPP</sequence>
<dbReference type="AlphaFoldDB" id="A0A5B0HCW1"/>
<dbReference type="RefSeq" id="WP_149669776.1">
    <property type="nucleotide sequence ID" value="NZ_VTUZ01000005.1"/>
</dbReference>
<feature type="domain" description="Zinc-ribbon" evidence="1">
    <location>
        <begin position="5"/>
        <end position="27"/>
    </location>
</feature>
<comment type="caution">
    <text evidence="2">The sequence shown here is derived from an EMBL/GenBank/DDBJ whole genome shotgun (WGS) entry which is preliminary data.</text>
</comment>
<dbReference type="InterPro" id="IPR026870">
    <property type="entry name" value="Zinc_ribbon_dom"/>
</dbReference>
<accession>A0A5B0HCW1</accession>
<dbReference type="EMBL" id="VTUZ01000005">
    <property type="protein sequence ID" value="KAA1013146.1"/>
    <property type="molecule type" value="Genomic_DNA"/>
</dbReference>
<organism evidence="2 3">
    <name type="scientific">Paraburkholderia panacisoli</name>
    <dbReference type="NCBI Taxonomy" id="2603818"/>
    <lineage>
        <taxon>Bacteria</taxon>
        <taxon>Pseudomonadati</taxon>
        <taxon>Pseudomonadota</taxon>
        <taxon>Betaproteobacteria</taxon>
        <taxon>Burkholderiales</taxon>
        <taxon>Burkholderiaceae</taxon>
        <taxon>Paraburkholderia</taxon>
    </lineage>
</organism>
<proteinExistence type="predicted"/>
<reference evidence="2 3" key="1">
    <citation type="submission" date="2019-08" db="EMBL/GenBank/DDBJ databases">
        <title>Paraburkholderia sp. DCY113.</title>
        <authorList>
            <person name="Kang J."/>
        </authorList>
    </citation>
    <scope>NUCLEOTIDE SEQUENCE [LARGE SCALE GENOMIC DNA]</scope>
    <source>
        <strain evidence="2 3">DCY113</strain>
    </source>
</reference>
<name>A0A5B0HCW1_9BURK</name>
<protein>
    <submittedName>
        <fullName evidence="2">Zinc ribbon domain-containing protein</fullName>
    </submittedName>
</protein>
<evidence type="ECO:0000259" key="1">
    <source>
        <dbReference type="Pfam" id="PF13240"/>
    </source>
</evidence>
<gene>
    <name evidence="2" type="ORF">FVF58_10215</name>
</gene>
<evidence type="ECO:0000313" key="2">
    <source>
        <dbReference type="EMBL" id="KAA1013146.1"/>
    </source>
</evidence>
<dbReference type="Pfam" id="PF13240">
    <property type="entry name" value="Zn_Ribbon_1"/>
    <property type="match status" value="1"/>
</dbReference>
<keyword evidence="3" id="KW-1185">Reference proteome</keyword>
<dbReference type="Proteomes" id="UP000325273">
    <property type="component" value="Unassembled WGS sequence"/>
</dbReference>
<evidence type="ECO:0000313" key="3">
    <source>
        <dbReference type="Proteomes" id="UP000325273"/>
    </source>
</evidence>